<dbReference type="PANTHER" id="PTHR30524">
    <property type="entry name" value="MANNITOL-1-PHOSPHATE 5-DEHYDROGENASE"/>
    <property type="match status" value="1"/>
</dbReference>
<evidence type="ECO:0000256" key="2">
    <source>
        <dbReference type="ARBA" id="ARBA00023027"/>
    </source>
</evidence>
<dbReference type="GO" id="GO:0008926">
    <property type="term" value="F:mannitol-1-phosphate 5-dehydrogenase activity"/>
    <property type="evidence" value="ECO:0007669"/>
    <property type="project" value="TreeGrafter"/>
</dbReference>
<dbReference type="GO" id="GO:0019592">
    <property type="term" value="P:mannitol catabolic process"/>
    <property type="evidence" value="ECO:0007669"/>
    <property type="project" value="TreeGrafter"/>
</dbReference>
<feature type="domain" description="Mannitol dehydrogenase N-terminal" evidence="3">
    <location>
        <begin position="17"/>
        <end position="256"/>
    </location>
</feature>
<dbReference type="Proteomes" id="UP000823619">
    <property type="component" value="Unassembled WGS sequence"/>
</dbReference>
<feature type="domain" description="Mannitol dehydrogenase C-terminal" evidence="4">
    <location>
        <begin position="275"/>
        <end position="458"/>
    </location>
</feature>
<protein>
    <submittedName>
        <fullName evidence="5">Tagaturonate reductase</fullName>
    </submittedName>
</protein>
<evidence type="ECO:0000313" key="6">
    <source>
        <dbReference type="Proteomes" id="UP000823619"/>
    </source>
</evidence>
<dbReference type="EMBL" id="JADIMO010000035">
    <property type="protein sequence ID" value="MBO8444711.1"/>
    <property type="molecule type" value="Genomic_DNA"/>
</dbReference>
<dbReference type="InterPro" id="IPR008927">
    <property type="entry name" value="6-PGluconate_DH-like_C_sf"/>
</dbReference>
<organism evidence="5 6">
    <name type="scientific">Candidatus Cryptobacteroides merdavium</name>
    <dbReference type="NCBI Taxonomy" id="2840769"/>
    <lineage>
        <taxon>Bacteria</taxon>
        <taxon>Pseudomonadati</taxon>
        <taxon>Bacteroidota</taxon>
        <taxon>Bacteroidia</taxon>
        <taxon>Bacteroidales</taxon>
        <taxon>Candidatus Cryptobacteroides</taxon>
    </lineage>
</organism>
<keyword evidence="1" id="KW-0560">Oxidoreductase</keyword>
<dbReference type="InterPro" id="IPR013118">
    <property type="entry name" value="Mannitol_DH_C"/>
</dbReference>
<name>A0A9D9EB74_9BACT</name>
<dbReference type="SUPFAM" id="SSF48179">
    <property type="entry name" value="6-phosphogluconate dehydrogenase C-terminal domain-like"/>
    <property type="match status" value="1"/>
</dbReference>
<dbReference type="NCBIfam" id="NF002969">
    <property type="entry name" value="PRK03643.1"/>
    <property type="match status" value="1"/>
</dbReference>
<sequence>MEKLDRKTAAAGKYPDKVIQFGEGNFLRAFVDWIIWNLDRKTGFNGGVVVVQPIEKGMVDMLNAQDGLYHLNLQGIDKGRPVDSIDLIDVINRGINPYREFGEYMKLAENPDIRFVISNTTEAGIAFDPSCRLEDRPASSYPGKLTQLLYHRYEHFNGDPSKGLIIFPCELIFLNGKELKRCISSYIDLWNLGAGFREWFEKACGVYCTLVDRIVPGYPKDNIDEIHARIGYDDKLVVKAEIFHLWVIEAPQEIAEEFPADKAGLNVLFVPSEAPYHARKVTLLNGPHTVLSPVGYLSGLDTVKECVEDPLIGKFVRKVMFDELLETLDLPRPELEQFAHDVLERFVNPYVKHFVTSIMLNSFPKYKTRDLPGLKTYLERKGTLPEGLVLGLAGIITYYKGGKRGDVEIVPADDASTVALLKELWASGDVHKVASGVLGAVDIWGEDLNEVPGLEAMLSGMLALIQEKGMRAAVESVVK</sequence>
<comment type="caution">
    <text evidence="5">The sequence shown here is derived from an EMBL/GenBank/DDBJ whole genome shotgun (WGS) entry which is preliminary data.</text>
</comment>
<dbReference type="Pfam" id="PF01232">
    <property type="entry name" value="Mannitol_dh"/>
    <property type="match status" value="1"/>
</dbReference>
<reference evidence="5" key="1">
    <citation type="submission" date="2020-10" db="EMBL/GenBank/DDBJ databases">
        <authorList>
            <person name="Gilroy R."/>
        </authorList>
    </citation>
    <scope>NUCLEOTIDE SEQUENCE</scope>
    <source>
        <strain evidence="5">D5-748</strain>
    </source>
</reference>
<evidence type="ECO:0000259" key="3">
    <source>
        <dbReference type="Pfam" id="PF01232"/>
    </source>
</evidence>
<evidence type="ECO:0000256" key="1">
    <source>
        <dbReference type="ARBA" id="ARBA00023002"/>
    </source>
</evidence>
<dbReference type="SUPFAM" id="SSF51735">
    <property type="entry name" value="NAD(P)-binding Rossmann-fold domains"/>
    <property type="match status" value="1"/>
</dbReference>
<dbReference type="InterPro" id="IPR013328">
    <property type="entry name" value="6PGD_dom2"/>
</dbReference>
<evidence type="ECO:0000259" key="4">
    <source>
        <dbReference type="Pfam" id="PF08125"/>
    </source>
</evidence>
<keyword evidence="2" id="KW-0520">NAD</keyword>
<dbReference type="Gene3D" id="1.10.1040.10">
    <property type="entry name" value="N-(1-d-carboxylethyl)-l-norvaline Dehydrogenase, domain 2"/>
    <property type="match status" value="1"/>
</dbReference>
<dbReference type="PANTHER" id="PTHR30524:SF0">
    <property type="entry name" value="ALTRONATE OXIDOREDUCTASE-RELATED"/>
    <property type="match status" value="1"/>
</dbReference>
<reference evidence="5" key="2">
    <citation type="journal article" date="2021" name="PeerJ">
        <title>Extensive microbial diversity within the chicken gut microbiome revealed by metagenomics and culture.</title>
        <authorList>
            <person name="Gilroy R."/>
            <person name="Ravi A."/>
            <person name="Getino M."/>
            <person name="Pursley I."/>
            <person name="Horton D.L."/>
            <person name="Alikhan N.F."/>
            <person name="Baker D."/>
            <person name="Gharbi K."/>
            <person name="Hall N."/>
            <person name="Watson M."/>
            <person name="Adriaenssens E.M."/>
            <person name="Foster-Nyarko E."/>
            <person name="Jarju S."/>
            <person name="Secka A."/>
            <person name="Antonio M."/>
            <person name="Oren A."/>
            <person name="Chaudhuri R.R."/>
            <person name="La Ragione R."/>
            <person name="Hildebrand F."/>
            <person name="Pallen M.J."/>
        </authorList>
    </citation>
    <scope>NUCLEOTIDE SEQUENCE</scope>
    <source>
        <strain evidence="5">D5-748</strain>
    </source>
</reference>
<dbReference type="AlphaFoldDB" id="A0A9D9EB74"/>
<dbReference type="InterPro" id="IPR036291">
    <property type="entry name" value="NAD(P)-bd_dom_sf"/>
</dbReference>
<dbReference type="InterPro" id="IPR013131">
    <property type="entry name" value="Mannitol_DH_N"/>
</dbReference>
<evidence type="ECO:0000313" key="5">
    <source>
        <dbReference type="EMBL" id="MBO8444711.1"/>
    </source>
</evidence>
<proteinExistence type="predicted"/>
<dbReference type="Pfam" id="PF08125">
    <property type="entry name" value="Mannitol_dh_C"/>
    <property type="match status" value="1"/>
</dbReference>
<accession>A0A9D9EB74</accession>
<dbReference type="GO" id="GO:0005829">
    <property type="term" value="C:cytosol"/>
    <property type="evidence" value="ECO:0007669"/>
    <property type="project" value="TreeGrafter"/>
</dbReference>
<dbReference type="Gene3D" id="3.40.50.720">
    <property type="entry name" value="NAD(P)-binding Rossmann-like Domain"/>
    <property type="match status" value="1"/>
</dbReference>
<gene>
    <name evidence="5" type="ORF">IAC23_03315</name>
</gene>